<dbReference type="EMBL" id="RJKE01000001">
    <property type="protein sequence ID" value="ROO88085.1"/>
    <property type="molecule type" value="Genomic_DNA"/>
</dbReference>
<reference evidence="3 4" key="1">
    <citation type="submission" date="2018-11" db="EMBL/GenBank/DDBJ databases">
        <title>Sequencing the genomes of 1000 actinobacteria strains.</title>
        <authorList>
            <person name="Klenk H.-P."/>
        </authorList>
    </citation>
    <scope>NUCLEOTIDE SEQUENCE [LARGE SCALE GENOMIC DNA]</scope>
    <source>
        <strain evidence="3 4">DSM 44254</strain>
    </source>
</reference>
<dbReference type="RefSeq" id="WP_123667321.1">
    <property type="nucleotide sequence ID" value="NZ_RJKE01000001.1"/>
</dbReference>
<feature type="region of interest" description="Disordered" evidence="1">
    <location>
        <begin position="73"/>
        <end position="100"/>
    </location>
</feature>
<protein>
    <submittedName>
        <fullName evidence="3">Uncharacterized protein</fullName>
    </submittedName>
</protein>
<dbReference type="Proteomes" id="UP000272400">
    <property type="component" value="Unassembled WGS sequence"/>
</dbReference>
<keyword evidence="2" id="KW-0472">Membrane</keyword>
<feature type="transmembrane region" description="Helical" evidence="2">
    <location>
        <begin position="43"/>
        <end position="64"/>
    </location>
</feature>
<gene>
    <name evidence="3" type="ORF">EDD29_5742</name>
</gene>
<feature type="transmembrane region" description="Helical" evidence="2">
    <location>
        <begin position="12"/>
        <end position="31"/>
    </location>
</feature>
<name>A0A3N1D3I4_9ACTN</name>
<evidence type="ECO:0000256" key="1">
    <source>
        <dbReference type="SAM" id="MobiDB-lite"/>
    </source>
</evidence>
<sequence length="100" mass="10740">MTDLITPDEQIMLLLAGVILLFIGPSLTVLFRGCPGLTDFLVLNALAFAMPAALIVIWPLAFLWPGPLPPIPHPKPSPRRPLPGPPQGGVTLMSSRRVPD</sequence>
<evidence type="ECO:0000313" key="4">
    <source>
        <dbReference type="Proteomes" id="UP000272400"/>
    </source>
</evidence>
<dbReference type="AlphaFoldDB" id="A0A3N1D3I4"/>
<keyword evidence="4" id="KW-1185">Reference proteome</keyword>
<comment type="caution">
    <text evidence="3">The sequence shown here is derived from an EMBL/GenBank/DDBJ whole genome shotgun (WGS) entry which is preliminary data.</text>
</comment>
<accession>A0A3N1D3I4</accession>
<feature type="compositionally biased region" description="Pro residues" evidence="1">
    <location>
        <begin position="73"/>
        <end position="86"/>
    </location>
</feature>
<organism evidence="3 4">
    <name type="scientific">Actinocorallia herbida</name>
    <dbReference type="NCBI Taxonomy" id="58109"/>
    <lineage>
        <taxon>Bacteria</taxon>
        <taxon>Bacillati</taxon>
        <taxon>Actinomycetota</taxon>
        <taxon>Actinomycetes</taxon>
        <taxon>Streptosporangiales</taxon>
        <taxon>Thermomonosporaceae</taxon>
        <taxon>Actinocorallia</taxon>
    </lineage>
</organism>
<keyword evidence="2" id="KW-1133">Transmembrane helix</keyword>
<keyword evidence="2" id="KW-0812">Transmembrane</keyword>
<evidence type="ECO:0000256" key="2">
    <source>
        <dbReference type="SAM" id="Phobius"/>
    </source>
</evidence>
<evidence type="ECO:0000313" key="3">
    <source>
        <dbReference type="EMBL" id="ROO88085.1"/>
    </source>
</evidence>
<proteinExistence type="predicted"/>